<dbReference type="WBParaSite" id="PDA_v2.g9950.t1">
    <property type="protein sequence ID" value="PDA_v2.g9950.t1"/>
    <property type="gene ID" value="PDA_v2.g9950"/>
</dbReference>
<organism evidence="1 2">
    <name type="scientific">Panagrolaimus davidi</name>
    <dbReference type="NCBI Taxonomy" id="227884"/>
    <lineage>
        <taxon>Eukaryota</taxon>
        <taxon>Metazoa</taxon>
        <taxon>Ecdysozoa</taxon>
        <taxon>Nematoda</taxon>
        <taxon>Chromadorea</taxon>
        <taxon>Rhabditida</taxon>
        <taxon>Tylenchina</taxon>
        <taxon>Panagrolaimomorpha</taxon>
        <taxon>Panagrolaimoidea</taxon>
        <taxon>Panagrolaimidae</taxon>
        <taxon>Panagrolaimus</taxon>
    </lineage>
</organism>
<name>A0A914R128_9BILA</name>
<evidence type="ECO:0000313" key="1">
    <source>
        <dbReference type="Proteomes" id="UP000887578"/>
    </source>
</evidence>
<keyword evidence="1" id="KW-1185">Reference proteome</keyword>
<sequence length="242" mass="28096">MNQNDNHMIEFEYSVNEFDGKVEPKQYAEIDRLLNIGLNEYNFAVGTLKTTQNTFKDIIIEVKEISKTIEEIIKVANNLTKDEEIFITKANEIFEDIKIIVDLEEMLINLNETLKDFFKEGHLECLEKEKCTECLNERDKCQKLIYDLKEFEEERIERTISIYIEAYDVTEQSNETMKPIKEIKKAADELLKELLLKKADDVVYEIQKEAIKVGGKVKVAEENAGKVAEEAQKEAEDQKVGN</sequence>
<proteinExistence type="predicted"/>
<dbReference type="Proteomes" id="UP000887578">
    <property type="component" value="Unplaced"/>
</dbReference>
<dbReference type="AlphaFoldDB" id="A0A914R128"/>
<evidence type="ECO:0000313" key="2">
    <source>
        <dbReference type="WBParaSite" id="PDA_v2.g9950.t1"/>
    </source>
</evidence>
<protein>
    <submittedName>
        <fullName evidence="2">Uncharacterized protein</fullName>
    </submittedName>
</protein>
<accession>A0A914R128</accession>
<reference evidence="2" key="1">
    <citation type="submission" date="2022-11" db="UniProtKB">
        <authorList>
            <consortium name="WormBaseParasite"/>
        </authorList>
    </citation>
    <scope>IDENTIFICATION</scope>
</reference>